<protein>
    <submittedName>
        <fullName evidence="1">Mycobacterium numidiamassiliense ORFan</fullName>
    </submittedName>
</protein>
<sequence length="41" mass="4402">VSFTATGIYVRVGFEHFDGFGTLATPADELKKKLAKESGRG</sequence>
<dbReference type="AlphaFoldDB" id="A0A2U3P3H0"/>
<keyword evidence="2" id="KW-1185">Reference proteome</keyword>
<evidence type="ECO:0000313" key="2">
    <source>
        <dbReference type="Proteomes" id="UP000240424"/>
    </source>
</evidence>
<accession>A0A2U3P3H0</accession>
<reference evidence="1 2" key="1">
    <citation type="submission" date="2017-01" db="EMBL/GenBank/DDBJ databases">
        <authorList>
            <consortium name="Urmite Genomes"/>
        </authorList>
    </citation>
    <scope>NUCLEOTIDE SEQUENCE [LARGE SCALE GENOMIC DNA]</scope>
    <source>
        <strain evidence="1 2">AB215</strain>
    </source>
</reference>
<dbReference type="EMBL" id="FUEZ01000003">
    <property type="protein sequence ID" value="SPM38245.1"/>
    <property type="molecule type" value="Genomic_DNA"/>
</dbReference>
<gene>
    <name evidence="1" type="ORF">MNAB215_421</name>
</gene>
<evidence type="ECO:0000313" key="1">
    <source>
        <dbReference type="EMBL" id="SPM38245.1"/>
    </source>
</evidence>
<proteinExistence type="predicted"/>
<name>A0A2U3P3H0_9MYCO</name>
<feature type="non-terminal residue" evidence="1">
    <location>
        <position position="1"/>
    </location>
</feature>
<organism evidence="1 2">
    <name type="scientific">Mycobacterium numidiamassiliense</name>
    <dbReference type="NCBI Taxonomy" id="1841861"/>
    <lineage>
        <taxon>Bacteria</taxon>
        <taxon>Bacillati</taxon>
        <taxon>Actinomycetota</taxon>
        <taxon>Actinomycetes</taxon>
        <taxon>Mycobacteriales</taxon>
        <taxon>Mycobacteriaceae</taxon>
        <taxon>Mycobacterium</taxon>
    </lineage>
</organism>
<dbReference type="Proteomes" id="UP000240424">
    <property type="component" value="Unassembled WGS sequence"/>
</dbReference>